<dbReference type="PANTHER" id="PTHR42930">
    <property type="entry name" value="PHOSPHATE-SPECIFIC TRANSPORT SYSTEM ACCESSORY PROTEIN PHOU"/>
    <property type="match status" value="1"/>
</dbReference>
<accession>A0A7K4AHV5</accession>
<dbReference type="InterPro" id="IPR007159">
    <property type="entry name" value="SpoVT-AbrB_dom"/>
</dbReference>
<gene>
    <name evidence="2" type="ORF">GX426_05430</name>
</gene>
<dbReference type="OMA" id="TSIDEYH"/>
<organism evidence="2 3">
    <name type="scientific">Methanothrix soehngenii</name>
    <name type="common">Methanosaeta concilii</name>
    <dbReference type="NCBI Taxonomy" id="2223"/>
    <lineage>
        <taxon>Archaea</taxon>
        <taxon>Methanobacteriati</taxon>
        <taxon>Methanobacteriota</taxon>
        <taxon>Stenosarchaea group</taxon>
        <taxon>Methanomicrobia</taxon>
        <taxon>Methanotrichales</taxon>
        <taxon>Methanotrichaceae</taxon>
        <taxon>Methanothrix</taxon>
    </lineage>
</organism>
<dbReference type="PANTHER" id="PTHR42930:SF6">
    <property type="entry name" value="PHOSPHATE REGULATORY PROTEIN-LIKE PROTEIN"/>
    <property type="match status" value="1"/>
</dbReference>
<dbReference type="SMART" id="SM00966">
    <property type="entry name" value="SpoVT_AbrB"/>
    <property type="match status" value="1"/>
</dbReference>
<dbReference type="GO" id="GO:0030643">
    <property type="term" value="P:intracellular phosphate ion homeostasis"/>
    <property type="evidence" value="ECO:0007669"/>
    <property type="project" value="InterPro"/>
</dbReference>
<dbReference type="Pfam" id="PF04014">
    <property type="entry name" value="MazE_antitoxin"/>
    <property type="match status" value="1"/>
</dbReference>
<protein>
    <submittedName>
        <fullName evidence="2">Phosphate uptake regulator PhoU</fullName>
    </submittedName>
</protein>
<dbReference type="EMBL" id="JAAYUN010000093">
    <property type="protein sequence ID" value="NLJ22533.1"/>
    <property type="molecule type" value="Genomic_DNA"/>
</dbReference>
<dbReference type="InterPro" id="IPR026022">
    <property type="entry name" value="PhoU_dom"/>
</dbReference>
<proteinExistence type="predicted"/>
<dbReference type="Proteomes" id="UP000544742">
    <property type="component" value="Unassembled WGS sequence"/>
</dbReference>
<dbReference type="Pfam" id="PF01895">
    <property type="entry name" value="PhoU"/>
    <property type="match status" value="1"/>
</dbReference>
<dbReference type="AlphaFoldDB" id="A0A7K4AHV5"/>
<dbReference type="GO" id="GO:0003677">
    <property type="term" value="F:DNA binding"/>
    <property type="evidence" value="ECO:0007669"/>
    <property type="project" value="InterPro"/>
</dbReference>
<reference evidence="2 3" key="1">
    <citation type="journal article" date="2020" name="Biotechnol. Biofuels">
        <title>New insights from the biogas microbiome by comprehensive genome-resolved metagenomics of nearly 1600 species originating from multiple anaerobic digesters.</title>
        <authorList>
            <person name="Campanaro S."/>
            <person name="Treu L."/>
            <person name="Rodriguez-R L.M."/>
            <person name="Kovalovszki A."/>
            <person name="Ziels R.M."/>
            <person name="Maus I."/>
            <person name="Zhu X."/>
            <person name="Kougias P.G."/>
            <person name="Basile A."/>
            <person name="Luo G."/>
            <person name="Schluter A."/>
            <person name="Konstantinidis K.T."/>
            <person name="Angelidaki I."/>
        </authorList>
    </citation>
    <scope>NUCLEOTIDE SEQUENCE [LARGE SCALE GENOMIC DNA]</scope>
    <source>
        <strain evidence="2">AS27yjCOA_157</strain>
    </source>
</reference>
<evidence type="ECO:0000313" key="3">
    <source>
        <dbReference type="Proteomes" id="UP000544742"/>
    </source>
</evidence>
<name>A0A7K4AHV5_METSH</name>
<dbReference type="InterPro" id="IPR038078">
    <property type="entry name" value="PhoU-like_sf"/>
</dbReference>
<dbReference type="RefSeq" id="WP_013718840.1">
    <property type="nucleotide sequence ID" value="NZ_DAITXA010000138.1"/>
</dbReference>
<dbReference type="InterPro" id="IPR028366">
    <property type="entry name" value="PhoU"/>
</dbReference>
<dbReference type="GeneID" id="10460709"/>
<evidence type="ECO:0000259" key="1">
    <source>
        <dbReference type="SMART" id="SM00966"/>
    </source>
</evidence>
<dbReference type="GO" id="GO:0045936">
    <property type="term" value="P:negative regulation of phosphate metabolic process"/>
    <property type="evidence" value="ECO:0007669"/>
    <property type="project" value="InterPro"/>
</dbReference>
<dbReference type="Gene3D" id="1.20.58.220">
    <property type="entry name" value="Phosphate transport system protein phou homolog 2, domain 2"/>
    <property type="match status" value="1"/>
</dbReference>
<comment type="caution">
    <text evidence="2">The sequence shown here is derived from an EMBL/GenBank/DDBJ whole genome shotgun (WGS) entry which is preliminary data.</text>
</comment>
<feature type="domain" description="SpoVT-AbrB" evidence="1">
    <location>
        <begin position="8"/>
        <end position="54"/>
    </location>
</feature>
<dbReference type="SUPFAM" id="SSF109755">
    <property type="entry name" value="PhoU-like"/>
    <property type="match status" value="1"/>
</dbReference>
<sequence length="334" mass="37626">MDTRKVQRTGKSTFIVSLPKIWATKNGIAAGSIVYINQGDNGALTLSTDRSERDLRVKLDIGEKTGDDLIRDIIGCYVGGYRIIEVTSPHMSSAQKKDLHQIVNKLIGPEILEETINKVVIQDLLSSEELQSEKALRRIRTVVKSMIHDSFTSLLNNNQDELAMDVIQRDDDVDRLNLLISRQFTEILRTGSVKQETQNPIHAFNYMQAASNLERIADHAHRIAQIAREYNCTLADDLKEELMDMEVQLCGFIDDAISYLLQTNSDKANEMIDLIREIQKSAARITVTSDSLGKSEMLERLVLAASLERMFDYIMNIGELTINLSHSTKQAEKG</sequence>
<evidence type="ECO:0000313" key="2">
    <source>
        <dbReference type="EMBL" id="NLJ22533.1"/>
    </source>
</evidence>